<reference evidence="1" key="1">
    <citation type="submission" date="2022-06" db="EMBL/GenBank/DDBJ databases">
        <title>Genome Sequence of Candolleomyces eurysporus.</title>
        <authorList>
            <person name="Buettner E."/>
        </authorList>
    </citation>
    <scope>NUCLEOTIDE SEQUENCE</scope>
    <source>
        <strain evidence="1">VTCC 930004</strain>
    </source>
</reference>
<organism evidence="1 2">
    <name type="scientific">Candolleomyces eurysporus</name>
    <dbReference type="NCBI Taxonomy" id="2828524"/>
    <lineage>
        <taxon>Eukaryota</taxon>
        <taxon>Fungi</taxon>
        <taxon>Dikarya</taxon>
        <taxon>Basidiomycota</taxon>
        <taxon>Agaricomycotina</taxon>
        <taxon>Agaricomycetes</taxon>
        <taxon>Agaricomycetidae</taxon>
        <taxon>Agaricales</taxon>
        <taxon>Agaricineae</taxon>
        <taxon>Psathyrellaceae</taxon>
        <taxon>Candolleomyces</taxon>
    </lineage>
</organism>
<dbReference type="AlphaFoldDB" id="A0A9W8J0Y2"/>
<dbReference type="OrthoDB" id="2867509at2759"/>
<dbReference type="Proteomes" id="UP001140091">
    <property type="component" value="Unassembled WGS sequence"/>
</dbReference>
<keyword evidence="2" id="KW-1185">Reference proteome</keyword>
<sequence length="440" mass="50214">MLKHVVFNSLDGCSMTQIAERVVFKMDLPWDRLETFESRTHRDWGYHTILEGTDVKITTLKYTSSKITSLPSSHPVTLQHLSQLHLHFGFLMRNTAYLDHLDTLTLPGLEDLKIRGTFDASDPLYPKVIALVRRSGCDLKQLALDENVKARFEDLEELSALCQDLWQLDMRFWYMDGLGALKLDVNSPHPLLPKLEMLTLRIPSVERPVSHQRVIDPAAFMQMVQSRTEGLVGIGGDSDNRTMFKRLKEVRFIYGWEADELWSQVEAFEEADPSLAPFGGTNPTIVGVLQTLKDLINRFGKGAYQENSWGYAKLPMQIHNAVCGLEELDLESEDSRVLARRGILHMLHQISNGSTTLPAGQAIFGIRKRTKELCNKWKPFLLRDSRSTPYRWCYLGEDMAKLKCIAPSDGQDEDSEETWSDILGCSHSSPPLSKEWLWQY</sequence>
<accession>A0A9W8J0Y2</accession>
<evidence type="ECO:0000313" key="1">
    <source>
        <dbReference type="EMBL" id="KAJ2926521.1"/>
    </source>
</evidence>
<name>A0A9W8J0Y2_9AGAR</name>
<protein>
    <submittedName>
        <fullName evidence="1">Uncharacterized protein</fullName>
    </submittedName>
</protein>
<feature type="non-terminal residue" evidence="1">
    <location>
        <position position="440"/>
    </location>
</feature>
<gene>
    <name evidence="1" type="ORF">H1R20_g10585</name>
</gene>
<comment type="caution">
    <text evidence="1">The sequence shown here is derived from an EMBL/GenBank/DDBJ whole genome shotgun (WGS) entry which is preliminary data.</text>
</comment>
<dbReference type="EMBL" id="JANBPK010001056">
    <property type="protein sequence ID" value="KAJ2926521.1"/>
    <property type="molecule type" value="Genomic_DNA"/>
</dbReference>
<proteinExistence type="predicted"/>
<evidence type="ECO:0000313" key="2">
    <source>
        <dbReference type="Proteomes" id="UP001140091"/>
    </source>
</evidence>